<feature type="non-terminal residue" evidence="1">
    <location>
        <position position="263"/>
    </location>
</feature>
<comment type="caution">
    <text evidence="1">The sequence shown here is derived from an EMBL/GenBank/DDBJ whole genome shotgun (WGS) entry which is preliminary data.</text>
</comment>
<accession>A0A1V1NRE6</accession>
<sequence>NDRKLLRTGASLNLYTDSKTIDTVTSNNLYILDIKRSQTSSPELLPLYNGNFEIDCDVWPPKLTYNNGESILKLINDITFLFPTSTGNHFLLIQEDSVTLKDVFTSVTEGMEATVDLGDITLSQTGNTTPLINVTGQSLSNKRKIKNQKWELENLSFEVDIANEQFKGSGEFSIPGVIEYNRGIPSDFEFIDSPLSLEKIYGNLGFPRSWRQPLMIPSKHTLGILVTNTDSSFFQVNGITSQKTKKLSGNCSMMLYDTDEIIK</sequence>
<name>A0A1V1NRE6_9BACT</name>
<dbReference type="EMBL" id="ATBP01003169">
    <property type="protein sequence ID" value="ETR65139.1"/>
    <property type="molecule type" value="Genomic_DNA"/>
</dbReference>
<proteinExistence type="predicted"/>
<evidence type="ECO:0000313" key="2">
    <source>
        <dbReference type="Proteomes" id="UP000189670"/>
    </source>
</evidence>
<protein>
    <submittedName>
        <fullName evidence="1">Uncharacterized protein</fullName>
    </submittedName>
</protein>
<reference evidence="2" key="1">
    <citation type="submission" date="2012-11" db="EMBL/GenBank/DDBJ databases">
        <authorList>
            <person name="Lucero-Rivera Y.E."/>
            <person name="Tovar-Ramirez D."/>
        </authorList>
    </citation>
    <scope>NUCLEOTIDE SEQUENCE [LARGE SCALE GENOMIC DNA]</scope>
    <source>
        <strain evidence="2">Araruama</strain>
    </source>
</reference>
<dbReference type="AlphaFoldDB" id="A0A1V1NRE6"/>
<gene>
    <name evidence="1" type="ORF">OMM_14754</name>
</gene>
<organism evidence="1 2">
    <name type="scientific">Candidatus Magnetoglobus multicellularis str. Araruama</name>
    <dbReference type="NCBI Taxonomy" id="890399"/>
    <lineage>
        <taxon>Bacteria</taxon>
        <taxon>Pseudomonadati</taxon>
        <taxon>Thermodesulfobacteriota</taxon>
        <taxon>Desulfobacteria</taxon>
        <taxon>Desulfobacterales</taxon>
        <taxon>Desulfobacteraceae</taxon>
        <taxon>Candidatus Magnetoglobus</taxon>
    </lineage>
</organism>
<dbReference type="Proteomes" id="UP000189670">
    <property type="component" value="Unassembled WGS sequence"/>
</dbReference>
<evidence type="ECO:0000313" key="1">
    <source>
        <dbReference type="EMBL" id="ETR65139.1"/>
    </source>
</evidence>
<feature type="non-terminal residue" evidence="1">
    <location>
        <position position="1"/>
    </location>
</feature>